<reference evidence="1 3" key="2">
    <citation type="journal article" date="2018" name="Plant J.">
        <title>The Physcomitrella patens chromosome-scale assembly reveals moss genome structure and evolution.</title>
        <authorList>
            <person name="Lang D."/>
            <person name="Ullrich K.K."/>
            <person name="Murat F."/>
            <person name="Fuchs J."/>
            <person name="Jenkins J."/>
            <person name="Haas F.B."/>
            <person name="Piednoel M."/>
            <person name="Gundlach H."/>
            <person name="Van Bel M."/>
            <person name="Meyberg R."/>
            <person name="Vives C."/>
            <person name="Morata J."/>
            <person name="Symeonidi A."/>
            <person name="Hiss M."/>
            <person name="Muchero W."/>
            <person name="Kamisugi Y."/>
            <person name="Saleh O."/>
            <person name="Blanc G."/>
            <person name="Decker E.L."/>
            <person name="van Gessel N."/>
            <person name="Grimwood J."/>
            <person name="Hayes R.D."/>
            <person name="Graham S.W."/>
            <person name="Gunter L.E."/>
            <person name="McDaniel S.F."/>
            <person name="Hoernstein S.N.W."/>
            <person name="Larsson A."/>
            <person name="Li F.W."/>
            <person name="Perroud P.F."/>
            <person name="Phillips J."/>
            <person name="Ranjan P."/>
            <person name="Rokshar D.S."/>
            <person name="Rothfels C.J."/>
            <person name="Schneider L."/>
            <person name="Shu S."/>
            <person name="Stevenson D.W."/>
            <person name="Thummler F."/>
            <person name="Tillich M."/>
            <person name="Villarreal Aguilar J.C."/>
            <person name="Widiez T."/>
            <person name="Wong G.K."/>
            <person name="Wymore A."/>
            <person name="Zhang Y."/>
            <person name="Zimmer A.D."/>
            <person name="Quatrano R.S."/>
            <person name="Mayer K.F.X."/>
            <person name="Goodstein D."/>
            <person name="Casacuberta J.M."/>
            <person name="Vandepoele K."/>
            <person name="Reski R."/>
            <person name="Cuming A.C."/>
            <person name="Tuskan G.A."/>
            <person name="Maumus F."/>
            <person name="Salse J."/>
            <person name="Schmutz J."/>
            <person name="Rensing S.A."/>
        </authorList>
    </citation>
    <scope>NUCLEOTIDE SEQUENCE [LARGE SCALE GENOMIC DNA]</scope>
    <source>
        <strain evidence="2 3">cv. Gransden 2004</strain>
    </source>
</reference>
<protein>
    <submittedName>
        <fullName evidence="1 2">Uncharacterized protein</fullName>
    </submittedName>
</protein>
<dbReference type="Proteomes" id="UP000006727">
    <property type="component" value="Chromosome 9"/>
</dbReference>
<gene>
    <name evidence="1" type="ORF">PHYPA_012782</name>
</gene>
<dbReference type="InParanoid" id="A0A2K1K3F4"/>
<reference evidence="1 3" key="1">
    <citation type="journal article" date="2008" name="Science">
        <title>The Physcomitrella genome reveals evolutionary insights into the conquest of land by plants.</title>
        <authorList>
            <person name="Rensing S."/>
            <person name="Lang D."/>
            <person name="Zimmer A."/>
            <person name="Terry A."/>
            <person name="Salamov A."/>
            <person name="Shapiro H."/>
            <person name="Nishiyama T."/>
            <person name="Perroud P.-F."/>
            <person name="Lindquist E."/>
            <person name="Kamisugi Y."/>
            <person name="Tanahashi T."/>
            <person name="Sakakibara K."/>
            <person name="Fujita T."/>
            <person name="Oishi K."/>
            <person name="Shin-I T."/>
            <person name="Kuroki Y."/>
            <person name="Toyoda A."/>
            <person name="Suzuki Y."/>
            <person name="Hashimoto A."/>
            <person name="Yamaguchi K."/>
            <person name="Sugano A."/>
            <person name="Kohara Y."/>
            <person name="Fujiyama A."/>
            <person name="Anterola A."/>
            <person name="Aoki S."/>
            <person name="Ashton N."/>
            <person name="Barbazuk W.B."/>
            <person name="Barker E."/>
            <person name="Bennetzen J."/>
            <person name="Bezanilla M."/>
            <person name="Blankenship R."/>
            <person name="Cho S.H."/>
            <person name="Dutcher S."/>
            <person name="Estelle M."/>
            <person name="Fawcett J.A."/>
            <person name="Gundlach H."/>
            <person name="Hanada K."/>
            <person name="Heyl A."/>
            <person name="Hicks K.A."/>
            <person name="Hugh J."/>
            <person name="Lohr M."/>
            <person name="Mayer K."/>
            <person name="Melkozernov A."/>
            <person name="Murata T."/>
            <person name="Nelson D."/>
            <person name="Pils B."/>
            <person name="Prigge M."/>
            <person name="Reiss B."/>
            <person name="Renner T."/>
            <person name="Rombauts S."/>
            <person name="Rushton P."/>
            <person name="Sanderfoot A."/>
            <person name="Schween G."/>
            <person name="Shiu S.-H."/>
            <person name="Stueber K."/>
            <person name="Theodoulou F.L."/>
            <person name="Tu H."/>
            <person name="Van de Peer Y."/>
            <person name="Verrier P.J."/>
            <person name="Waters E."/>
            <person name="Wood A."/>
            <person name="Yang L."/>
            <person name="Cove D."/>
            <person name="Cuming A."/>
            <person name="Hasebe M."/>
            <person name="Lucas S."/>
            <person name="Mishler D.B."/>
            <person name="Reski R."/>
            <person name="Grigoriev I."/>
            <person name="Quatrano R.S."/>
            <person name="Boore J.L."/>
        </authorList>
    </citation>
    <scope>NUCLEOTIDE SEQUENCE [LARGE SCALE GENOMIC DNA]</scope>
    <source>
        <strain evidence="2 3">cv. Gransden 2004</strain>
    </source>
</reference>
<proteinExistence type="predicted"/>
<organism evidence="1">
    <name type="scientific">Physcomitrium patens</name>
    <name type="common">Spreading-leaved earth moss</name>
    <name type="synonym">Physcomitrella patens</name>
    <dbReference type="NCBI Taxonomy" id="3218"/>
    <lineage>
        <taxon>Eukaryota</taxon>
        <taxon>Viridiplantae</taxon>
        <taxon>Streptophyta</taxon>
        <taxon>Embryophyta</taxon>
        <taxon>Bryophyta</taxon>
        <taxon>Bryophytina</taxon>
        <taxon>Bryopsida</taxon>
        <taxon>Funariidae</taxon>
        <taxon>Funariales</taxon>
        <taxon>Funariaceae</taxon>
        <taxon>Physcomitrium</taxon>
    </lineage>
</organism>
<evidence type="ECO:0000313" key="1">
    <source>
        <dbReference type="EMBL" id="PNR48306.1"/>
    </source>
</evidence>
<reference evidence="2" key="3">
    <citation type="submission" date="2020-12" db="UniProtKB">
        <authorList>
            <consortium name="EnsemblPlants"/>
        </authorList>
    </citation>
    <scope>IDENTIFICATION</scope>
</reference>
<accession>A0A2K1K3F4</accession>
<evidence type="ECO:0000313" key="2">
    <source>
        <dbReference type="EnsemblPlants" id="PAC:32913158.CDS.1"/>
    </source>
</evidence>
<dbReference type="Gramene" id="Pp3c9_16631V3.1">
    <property type="protein sequence ID" value="PAC:32913158.CDS.1"/>
    <property type="gene ID" value="Pp3c9_16631"/>
</dbReference>
<dbReference type="EnsemblPlants" id="Pp3c9_16631V3.1">
    <property type="protein sequence ID" value="PAC:32913158.CDS.1"/>
    <property type="gene ID" value="Pp3c9_16631"/>
</dbReference>
<dbReference type="EMBL" id="ABEU02000009">
    <property type="protein sequence ID" value="PNR48306.1"/>
    <property type="molecule type" value="Genomic_DNA"/>
</dbReference>
<evidence type="ECO:0000313" key="3">
    <source>
        <dbReference type="Proteomes" id="UP000006727"/>
    </source>
</evidence>
<sequence length="106" mass="12360">MWRLKHSEAKGEGQNNRGLTDVSHLETHASQWKHSVVIQRRIFLDCHCIECKLQLKYLSFQRQKTLLSGTRMEQVNVICYKNAAALSHENWTRHSIASKEKDISVK</sequence>
<name>A0A2K1K3F4_PHYPA</name>
<dbReference type="AlphaFoldDB" id="A0A2K1K3F4"/>
<keyword evidence="3" id="KW-1185">Reference proteome</keyword>